<evidence type="ECO:0000313" key="8">
    <source>
        <dbReference type="EMBL" id="BBB92529.1"/>
    </source>
</evidence>
<feature type="transmembrane region" description="Helical" evidence="6">
    <location>
        <begin position="173"/>
        <end position="191"/>
    </location>
</feature>
<dbReference type="GO" id="GO:0022857">
    <property type="term" value="F:transmembrane transporter activity"/>
    <property type="evidence" value="ECO:0007669"/>
    <property type="project" value="InterPro"/>
</dbReference>
<evidence type="ECO:0000256" key="5">
    <source>
        <dbReference type="ARBA" id="ARBA00023136"/>
    </source>
</evidence>
<dbReference type="RefSeq" id="WP_126309434.1">
    <property type="nucleotide sequence ID" value="NZ_AP018449.1"/>
</dbReference>
<evidence type="ECO:0000256" key="1">
    <source>
        <dbReference type="ARBA" id="ARBA00004651"/>
    </source>
</evidence>
<dbReference type="InterPro" id="IPR036259">
    <property type="entry name" value="MFS_trans_sf"/>
</dbReference>
<keyword evidence="2" id="KW-0813">Transport</keyword>
<dbReference type="PROSITE" id="PS50850">
    <property type="entry name" value="MFS"/>
    <property type="match status" value="1"/>
</dbReference>
<gene>
    <name evidence="8" type="primary">ynfM_2</name>
    <name evidence="8" type="ORF">MAMMFC1_03224</name>
</gene>
<feature type="transmembrane region" description="Helical" evidence="6">
    <location>
        <begin position="113"/>
        <end position="133"/>
    </location>
</feature>
<organism evidence="8 9">
    <name type="scientific">Methylomusa anaerophila</name>
    <dbReference type="NCBI Taxonomy" id="1930071"/>
    <lineage>
        <taxon>Bacteria</taxon>
        <taxon>Bacillati</taxon>
        <taxon>Bacillota</taxon>
        <taxon>Negativicutes</taxon>
        <taxon>Selenomonadales</taxon>
        <taxon>Sporomusaceae</taxon>
        <taxon>Methylomusa</taxon>
    </lineage>
</organism>
<evidence type="ECO:0000256" key="2">
    <source>
        <dbReference type="ARBA" id="ARBA00022448"/>
    </source>
</evidence>
<dbReference type="Proteomes" id="UP000276437">
    <property type="component" value="Chromosome"/>
</dbReference>
<feature type="transmembrane region" description="Helical" evidence="6">
    <location>
        <begin position="345"/>
        <end position="365"/>
    </location>
</feature>
<dbReference type="KEGG" id="mana:MAMMFC1_03224"/>
<sequence>MNQIKKKPSEKIELNQFLILLMSIASAICAANLYYAQPLLSNLSTYFHVSSTVIGISATIIQIGFAIGLIFIVPLGDIVNQRSLIIVMLICSMAALLELSFATNIIWFTIGSLFVGITSIAQMMLVTLAAHLANPASRGRVIGTVMTGLLIGMQLSRTFSGIIGTYYGWQVVYQIASVMIGILIIIFYFYLPQSAPNTAMSYGKLIASLSSILRNQPILRSSSLIGAMMFASFSAFWTTLSFLLKSPVYNLGAQTAGMLGLIGAVGALAASIAGRVVDKKGYYFTLTIGISLSMAGFMYFWILGYQMWGLIFGIILLSVGVQTAQISNQAKINTLDAALRSRNNGVYMAFYFIGGAIGSFLGSYFWGLSGWTGVCILGVTFQIIAAVTHFFGNKHTTMVPN</sequence>
<evidence type="ECO:0000259" key="7">
    <source>
        <dbReference type="PROSITE" id="PS50850"/>
    </source>
</evidence>
<dbReference type="OrthoDB" id="9815356at2"/>
<evidence type="ECO:0000313" key="9">
    <source>
        <dbReference type="Proteomes" id="UP000276437"/>
    </source>
</evidence>
<name>A0A348AN81_9FIRM</name>
<feature type="transmembrane region" description="Helical" evidence="6">
    <location>
        <begin position="47"/>
        <end position="72"/>
    </location>
</feature>
<dbReference type="EMBL" id="AP018449">
    <property type="protein sequence ID" value="BBB92529.1"/>
    <property type="molecule type" value="Genomic_DNA"/>
</dbReference>
<dbReference type="GO" id="GO:0005886">
    <property type="term" value="C:plasma membrane"/>
    <property type="evidence" value="ECO:0007669"/>
    <property type="project" value="UniProtKB-SubCell"/>
</dbReference>
<dbReference type="PANTHER" id="PTHR42910:SF1">
    <property type="entry name" value="MAJOR FACILITATOR SUPERFAMILY (MFS) PROFILE DOMAIN-CONTAINING PROTEIN"/>
    <property type="match status" value="1"/>
</dbReference>
<keyword evidence="4 6" id="KW-1133">Transmembrane helix</keyword>
<dbReference type="PANTHER" id="PTHR42910">
    <property type="entry name" value="TRANSPORTER SCO4007-RELATED"/>
    <property type="match status" value="1"/>
</dbReference>
<feature type="transmembrane region" description="Helical" evidence="6">
    <location>
        <begin position="256"/>
        <end position="274"/>
    </location>
</feature>
<feature type="transmembrane region" description="Helical" evidence="6">
    <location>
        <begin position="12"/>
        <end position="35"/>
    </location>
</feature>
<dbReference type="SUPFAM" id="SSF103473">
    <property type="entry name" value="MFS general substrate transporter"/>
    <property type="match status" value="1"/>
</dbReference>
<dbReference type="Pfam" id="PF07690">
    <property type="entry name" value="MFS_1"/>
    <property type="match status" value="1"/>
</dbReference>
<feature type="transmembrane region" description="Helical" evidence="6">
    <location>
        <begin position="307"/>
        <end position="324"/>
    </location>
</feature>
<comment type="subcellular location">
    <subcellularLocation>
        <location evidence="1">Cell membrane</location>
        <topology evidence="1">Multi-pass membrane protein</topology>
    </subcellularLocation>
</comment>
<evidence type="ECO:0000256" key="6">
    <source>
        <dbReference type="SAM" id="Phobius"/>
    </source>
</evidence>
<evidence type="ECO:0000256" key="3">
    <source>
        <dbReference type="ARBA" id="ARBA00022692"/>
    </source>
</evidence>
<dbReference type="InterPro" id="IPR020846">
    <property type="entry name" value="MFS_dom"/>
</dbReference>
<dbReference type="AlphaFoldDB" id="A0A348AN81"/>
<dbReference type="CDD" id="cd17324">
    <property type="entry name" value="MFS_NepI_like"/>
    <property type="match status" value="1"/>
</dbReference>
<dbReference type="Gene3D" id="1.20.1250.20">
    <property type="entry name" value="MFS general substrate transporter like domains"/>
    <property type="match status" value="1"/>
</dbReference>
<protein>
    <submittedName>
        <fullName evidence="8">Inner membrane transport protein YnfM</fullName>
    </submittedName>
</protein>
<accession>A0A348AN81</accession>
<feature type="transmembrane region" description="Helical" evidence="6">
    <location>
        <begin position="281"/>
        <end position="301"/>
    </location>
</feature>
<dbReference type="InterPro" id="IPR011701">
    <property type="entry name" value="MFS"/>
</dbReference>
<reference evidence="8 9" key="1">
    <citation type="journal article" date="2018" name="Int. J. Syst. Evol. Microbiol.">
        <title>Methylomusa anaerophila gen. nov., sp. nov., an anaerobic methanol-utilizing bacterium isolated from a microbial fuel cell.</title>
        <authorList>
            <person name="Amano N."/>
            <person name="Yamamuro A."/>
            <person name="Miyahara M."/>
            <person name="Kouzuma A."/>
            <person name="Abe T."/>
            <person name="Watanabe K."/>
        </authorList>
    </citation>
    <scope>NUCLEOTIDE SEQUENCE [LARGE SCALE GENOMIC DNA]</scope>
    <source>
        <strain evidence="8 9">MMFC1</strain>
    </source>
</reference>
<feature type="transmembrane region" description="Helical" evidence="6">
    <location>
        <begin position="224"/>
        <end position="244"/>
    </location>
</feature>
<keyword evidence="9" id="KW-1185">Reference proteome</keyword>
<evidence type="ECO:0000256" key="4">
    <source>
        <dbReference type="ARBA" id="ARBA00022989"/>
    </source>
</evidence>
<feature type="transmembrane region" description="Helical" evidence="6">
    <location>
        <begin position="84"/>
        <end position="107"/>
    </location>
</feature>
<proteinExistence type="predicted"/>
<feature type="domain" description="Major facilitator superfamily (MFS) profile" evidence="7">
    <location>
        <begin position="18"/>
        <end position="397"/>
    </location>
</feature>
<keyword evidence="3 6" id="KW-0812">Transmembrane</keyword>
<keyword evidence="5 6" id="KW-0472">Membrane</keyword>
<feature type="transmembrane region" description="Helical" evidence="6">
    <location>
        <begin position="371"/>
        <end position="391"/>
    </location>
</feature>
<feature type="transmembrane region" description="Helical" evidence="6">
    <location>
        <begin position="145"/>
        <end position="167"/>
    </location>
</feature>